<reference evidence="2" key="1">
    <citation type="submission" date="2015-08" db="EMBL/GenBank/DDBJ databases">
        <authorList>
            <person name="Babu N.S."/>
            <person name="Beckwith C.J."/>
            <person name="Beseler K.G."/>
            <person name="Brison A."/>
            <person name="Carone J.V."/>
            <person name="Caskin T.P."/>
            <person name="Diamond M."/>
            <person name="Durham M.E."/>
            <person name="Foxe J.M."/>
            <person name="Go M."/>
            <person name="Henderson B.A."/>
            <person name="Jones I.B."/>
            <person name="McGettigan J.A."/>
            <person name="Micheletti S.J."/>
            <person name="Nasrallah M.E."/>
            <person name="Ortiz D."/>
            <person name="Piller C.R."/>
            <person name="Privatt S.R."/>
            <person name="Schneider S.L."/>
            <person name="Sharp S."/>
            <person name="Smith T.C."/>
            <person name="Stanton J.D."/>
            <person name="Ullery H.E."/>
            <person name="Wilson R.J."/>
            <person name="Serrano M.G."/>
            <person name="Buck G."/>
            <person name="Lee V."/>
            <person name="Wang Y."/>
            <person name="Carvalho R."/>
            <person name="Voegtly L."/>
            <person name="Shi R."/>
            <person name="Duckworth R."/>
            <person name="Johnson A."/>
            <person name="Loviza R."/>
            <person name="Walstead R."/>
            <person name="Shah Z."/>
            <person name="Kiflezghi M."/>
            <person name="Wade K."/>
            <person name="Ball S.L."/>
            <person name="Bradley K.W."/>
            <person name="Asai D.J."/>
            <person name="Bowman C.A."/>
            <person name="Russell D.A."/>
            <person name="Pope W.H."/>
            <person name="Jacobs-Sera D."/>
            <person name="Hendrix R.W."/>
            <person name="Hatfull G.F."/>
        </authorList>
    </citation>
    <scope>NUCLEOTIDE SEQUENCE</scope>
</reference>
<accession>A0A1D2A717</accession>
<name>A0A1D2A717_AUXPR</name>
<evidence type="ECO:0000256" key="1">
    <source>
        <dbReference type="SAM" id="MobiDB-lite"/>
    </source>
</evidence>
<dbReference type="AlphaFoldDB" id="A0A1D2A717"/>
<evidence type="ECO:0000313" key="2">
    <source>
        <dbReference type="EMBL" id="JAT74938.1"/>
    </source>
</evidence>
<proteinExistence type="predicted"/>
<dbReference type="EMBL" id="GDKF01003684">
    <property type="protein sequence ID" value="JAT74938.1"/>
    <property type="molecule type" value="Transcribed_RNA"/>
</dbReference>
<gene>
    <name evidence="2" type="ORF">g.48879</name>
</gene>
<sequence>MTSNLAQEGRQFPCEATATSLPQVFPGRTYLQAAPVQHLRVVELLPGSQILVGNTLVVVPPVPYLHAPPPTSGVPAPPRPWTQSMNPSRPMVAPHRDVASFLQTAEHLASAQRAMPIVYNPQPWQFLSRTSPPQIISKGPPPLPPQSVGPRVEPQTPNKQHDVHNYHAPDGSTRSSMSDASAGWADSFREAQFSNSMLSHGFGDFYSDADLFVALEDPLPSAKRPRCAQPADLLC</sequence>
<feature type="region of interest" description="Disordered" evidence="1">
    <location>
        <begin position="129"/>
        <end position="180"/>
    </location>
</feature>
<protein>
    <submittedName>
        <fullName evidence="2">Uncharacterized protein</fullName>
    </submittedName>
</protein>
<organism evidence="2">
    <name type="scientific">Auxenochlorella protothecoides</name>
    <name type="common">Green microalga</name>
    <name type="synonym">Chlorella protothecoides</name>
    <dbReference type="NCBI Taxonomy" id="3075"/>
    <lineage>
        <taxon>Eukaryota</taxon>
        <taxon>Viridiplantae</taxon>
        <taxon>Chlorophyta</taxon>
        <taxon>core chlorophytes</taxon>
        <taxon>Trebouxiophyceae</taxon>
        <taxon>Chlorellales</taxon>
        <taxon>Chlorellaceae</taxon>
        <taxon>Auxenochlorella</taxon>
    </lineage>
</organism>